<dbReference type="PROSITE" id="PS52038">
    <property type="entry name" value="TOPO_IB_2"/>
    <property type="match status" value="1"/>
</dbReference>
<dbReference type="InterPro" id="IPR001631">
    <property type="entry name" value="TopoI"/>
</dbReference>
<dbReference type="SUPFAM" id="SSF56349">
    <property type="entry name" value="DNA breaking-rejoining enzymes"/>
    <property type="match status" value="1"/>
</dbReference>
<dbReference type="RefSeq" id="WP_301804656.1">
    <property type="nucleotide sequence ID" value="NZ_JAUJZH010000003.1"/>
</dbReference>
<dbReference type="Gene3D" id="1.10.132.120">
    <property type="match status" value="1"/>
</dbReference>
<dbReference type="EC" id="5.6.2.1" evidence="3"/>
<dbReference type="InterPro" id="IPR013500">
    <property type="entry name" value="TopoI_cat_euk"/>
</dbReference>
<evidence type="ECO:0000313" key="10">
    <source>
        <dbReference type="Proteomes" id="UP001169027"/>
    </source>
</evidence>
<protein>
    <recommendedName>
        <fullName evidence="3">DNA topoisomerase</fullName>
        <ecNumber evidence="3">5.6.2.1</ecNumber>
    </recommendedName>
</protein>
<evidence type="ECO:0000256" key="2">
    <source>
        <dbReference type="ARBA" id="ARBA00006645"/>
    </source>
</evidence>
<dbReference type="Pfam" id="PF21338">
    <property type="entry name" value="Top1B_N_bact"/>
    <property type="match status" value="1"/>
</dbReference>
<dbReference type="Pfam" id="PF01028">
    <property type="entry name" value="Topoisom_I"/>
    <property type="match status" value="1"/>
</dbReference>
<evidence type="ECO:0000259" key="8">
    <source>
        <dbReference type="Pfam" id="PF21338"/>
    </source>
</evidence>
<keyword evidence="10" id="KW-1185">Reference proteome</keyword>
<feature type="domain" description="DNA topoisomerase I catalytic core eukaryotic-type" evidence="7">
    <location>
        <begin position="94"/>
        <end position="306"/>
    </location>
</feature>
<evidence type="ECO:0000256" key="3">
    <source>
        <dbReference type="ARBA" id="ARBA00012891"/>
    </source>
</evidence>
<reference evidence="9" key="1">
    <citation type="submission" date="2023-06" db="EMBL/GenBank/DDBJ databases">
        <authorList>
            <person name="Jiang Y."/>
            <person name="Liu Q."/>
        </authorList>
    </citation>
    <scope>NUCLEOTIDE SEQUENCE</scope>
    <source>
        <strain evidence="9">CGMCC 1.12090</strain>
    </source>
</reference>
<comment type="caution">
    <text evidence="9">The sequence shown here is derived from an EMBL/GenBank/DDBJ whole genome shotgun (WGS) entry which is preliminary data.</text>
</comment>
<comment type="similarity">
    <text evidence="2">Belongs to the type IB topoisomerase family.</text>
</comment>
<comment type="catalytic activity">
    <reaction evidence="1">
        <text>ATP-independent breakage of single-stranded DNA, followed by passage and rejoining.</text>
        <dbReference type="EC" id="5.6.2.1"/>
    </reaction>
</comment>
<dbReference type="PRINTS" id="PR00416">
    <property type="entry name" value="EUTPISMRASEI"/>
</dbReference>
<gene>
    <name evidence="9" type="ORF">Q2T77_04700</name>
</gene>
<dbReference type="InterPro" id="IPR011010">
    <property type="entry name" value="DNA_brk_join_enz"/>
</dbReference>
<sequence length="372" mass="41756">MPTANQRPVPLANGLVYVNPEMPGWSRVRRGADFRYRDTRGNWLRDNDDLSRIRRLAIPPAYDKVWICPVANGHLQATGIDARGRKQYRYHVEWRALKDESKFERLEAFGRALPAIRRRVARDLSTVAKSAPVERQPVLATLVRLLDTTFLRVGNEEYASSNGSYGLTTLRNKHADIQGGALKLRFRGKSGVMHEARVDDARIAAIVRRCQQLPGQELFQYQSDDGQPRGISSTDVNDYLREIAHGDFTAKDFRTWHGTVQALELTRIACTTGEPDAARFSAKEILSAVAKQLGNTPAVCKKSYVHPAVLALGSALAAKSDAIGEIWTRIGARVQGRRHLYAAEARLLEFLRQHRLALKRKDGARKAKRPAF</sequence>
<feature type="domain" description="DNA topoisomerase IB N-terminal" evidence="8">
    <location>
        <begin position="34"/>
        <end position="81"/>
    </location>
</feature>
<keyword evidence="5" id="KW-0238">DNA-binding</keyword>
<organism evidence="9 10">
    <name type="scientific">Variovorax ginsengisoli</name>
    <dbReference type="NCBI Taxonomy" id="363844"/>
    <lineage>
        <taxon>Bacteria</taxon>
        <taxon>Pseudomonadati</taxon>
        <taxon>Pseudomonadota</taxon>
        <taxon>Betaproteobacteria</taxon>
        <taxon>Burkholderiales</taxon>
        <taxon>Comamonadaceae</taxon>
        <taxon>Variovorax</taxon>
    </lineage>
</organism>
<evidence type="ECO:0000313" key="9">
    <source>
        <dbReference type="EMBL" id="MDO1531578.1"/>
    </source>
</evidence>
<proteinExistence type="inferred from homology"/>
<name>A0ABT8RYH5_9BURK</name>
<evidence type="ECO:0000256" key="5">
    <source>
        <dbReference type="ARBA" id="ARBA00023125"/>
    </source>
</evidence>
<dbReference type="InterPro" id="IPR014711">
    <property type="entry name" value="TopoI_cat_a-hlx-sub_euk"/>
</dbReference>
<evidence type="ECO:0000256" key="1">
    <source>
        <dbReference type="ARBA" id="ARBA00000213"/>
    </source>
</evidence>
<evidence type="ECO:0000256" key="4">
    <source>
        <dbReference type="ARBA" id="ARBA00023029"/>
    </source>
</evidence>
<dbReference type="Gene3D" id="3.90.15.10">
    <property type="entry name" value="Topoisomerase I, Chain A, domain 3"/>
    <property type="match status" value="1"/>
</dbReference>
<dbReference type="SUPFAM" id="SSF55869">
    <property type="entry name" value="DNA topoisomerase I domain"/>
    <property type="match status" value="1"/>
</dbReference>
<dbReference type="Gene3D" id="3.30.66.10">
    <property type="entry name" value="DNA topoisomerase I domain"/>
    <property type="match status" value="1"/>
</dbReference>
<accession>A0ABT8RYH5</accession>
<dbReference type="EMBL" id="JAUKVY010000003">
    <property type="protein sequence ID" value="MDO1531578.1"/>
    <property type="molecule type" value="Genomic_DNA"/>
</dbReference>
<keyword evidence="4" id="KW-0799">Topoisomerase</keyword>
<keyword evidence="6" id="KW-0413">Isomerase</keyword>
<evidence type="ECO:0000256" key="6">
    <source>
        <dbReference type="ARBA" id="ARBA00023235"/>
    </source>
</evidence>
<dbReference type="InterPro" id="IPR049331">
    <property type="entry name" value="Top1B_N_bact"/>
</dbReference>
<evidence type="ECO:0000259" key="7">
    <source>
        <dbReference type="Pfam" id="PF01028"/>
    </source>
</evidence>
<dbReference type="Proteomes" id="UP001169027">
    <property type="component" value="Unassembled WGS sequence"/>
</dbReference>
<dbReference type="InterPro" id="IPR035447">
    <property type="entry name" value="DNA_topo_I_N_sf"/>
</dbReference>